<dbReference type="PROSITE" id="PS00136">
    <property type="entry name" value="SUBTILASE_ASP"/>
    <property type="match status" value="1"/>
</dbReference>
<reference evidence="6" key="1">
    <citation type="journal article" date="2014" name="Front. Microbiol.">
        <title>High frequency of phylogenetically diverse reductive dehalogenase-homologous genes in deep subseafloor sedimentary metagenomes.</title>
        <authorList>
            <person name="Kawai M."/>
            <person name="Futagami T."/>
            <person name="Toyoda A."/>
            <person name="Takaki Y."/>
            <person name="Nishi S."/>
            <person name="Hori S."/>
            <person name="Arai W."/>
            <person name="Tsubouchi T."/>
            <person name="Morono Y."/>
            <person name="Uchiyama I."/>
            <person name="Ito T."/>
            <person name="Fujiyama A."/>
            <person name="Inagaki F."/>
            <person name="Takami H."/>
        </authorList>
    </citation>
    <scope>NUCLEOTIDE SEQUENCE</scope>
    <source>
        <strain evidence="6">Expedition CK06-06</strain>
    </source>
</reference>
<feature type="non-terminal residue" evidence="6">
    <location>
        <position position="290"/>
    </location>
</feature>
<comment type="caution">
    <text evidence="6">The sequence shown here is derived from an EMBL/GenBank/DDBJ whole genome shotgun (WGS) entry which is preliminary data.</text>
</comment>
<evidence type="ECO:0000256" key="3">
    <source>
        <dbReference type="ARBA" id="ARBA00022801"/>
    </source>
</evidence>
<dbReference type="InterPro" id="IPR015500">
    <property type="entry name" value="Peptidase_S8_subtilisin-rel"/>
</dbReference>
<keyword evidence="4" id="KW-0720">Serine protease</keyword>
<dbReference type="PANTHER" id="PTHR43399:SF4">
    <property type="entry name" value="CELL WALL-ASSOCIATED PROTEASE"/>
    <property type="match status" value="1"/>
</dbReference>
<dbReference type="Pfam" id="PF00082">
    <property type="entry name" value="Peptidase_S8"/>
    <property type="match status" value="1"/>
</dbReference>
<proteinExistence type="inferred from homology"/>
<feature type="domain" description="Peptidase S8/S53" evidence="5">
    <location>
        <begin position="38"/>
        <end position="126"/>
    </location>
</feature>
<dbReference type="EMBL" id="BARU01019019">
    <property type="protein sequence ID" value="GAH61635.1"/>
    <property type="molecule type" value="Genomic_DNA"/>
</dbReference>
<dbReference type="PRINTS" id="PR00723">
    <property type="entry name" value="SUBTILISIN"/>
</dbReference>
<dbReference type="InterPro" id="IPR000209">
    <property type="entry name" value="Peptidase_S8/S53_dom"/>
</dbReference>
<dbReference type="GO" id="GO:0006508">
    <property type="term" value="P:proteolysis"/>
    <property type="evidence" value="ECO:0007669"/>
    <property type="project" value="UniProtKB-KW"/>
</dbReference>
<evidence type="ECO:0000256" key="4">
    <source>
        <dbReference type="ARBA" id="ARBA00022825"/>
    </source>
</evidence>
<dbReference type="Gene3D" id="3.40.50.200">
    <property type="entry name" value="Peptidase S8/S53 domain"/>
    <property type="match status" value="2"/>
</dbReference>
<dbReference type="InterPro" id="IPR051048">
    <property type="entry name" value="Peptidase_S8/S53_subtilisin"/>
</dbReference>
<accession>X1HX40</accession>
<protein>
    <recommendedName>
        <fullName evidence="5">Peptidase S8/S53 domain-containing protein</fullName>
    </recommendedName>
</protein>
<comment type="similarity">
    <text evidence="1">Belongs to the peptidase S8 family.</text>
</comment>
<evidence type="ECO:0000313" key="6">
    <source>
        <dbReference type="EMBL" id="GAH61635.1"/>
    </source>
</evidence>
<keyword evidence="2" id="KW-0645">Protease</keyword>
<dbReference type="InterPro" id="IPR023827">
    <property type="entry name" value="Peptidase_S8_Asp-AS"/>
</dbReference>
<keyword evidence="3" id="KW-0378">Hydrolase</keyword>
<evidence type="ECO:0000256" key="2">
    <source>
        <dbReference type="ARBA" id="ARBA00022670"/>
    </source>
</evidence>
<evidence type="ECO:0000256" key="1">
    <source>
        <dbReference type="ARBA" id="ARBA00011073"/>
    </source>
</evidence>
<dbReference type="SUPFAM" id="SSF52743">
    <property type="entry name" value="Subtilisin-like"/>
    <property type="match status" value="1"/>
</dbReference>
<dbReference type="InterPro" id="IPR036852">
    <property type="entry name" value="Peptidase_S8/S53_dom_sf"/>
</dbReference>
<dbReference type="AlphaFoldDB" id="X1HX40"/>
<dbReference type="PROSITE" id="PS51892">
    <property type="entry name" value="SUBTILASE"/>
    <property type="match status" value="1"/>
</dbReference>
<feature type="non-terminal residue" evidence="6">
    <location>
        <position position="1"/>
    </location>
</feature>
<evidence type="ECO:0000259" key="5">
    <source>
        <dbReference type="Pfam" id="PF00082"/>
    </source>
</evidence>
<dbReference type="PANTHER" id="PTHR43399">
    <property type="entry name" value="SUBTILISIN-RELATED"/>
    <property type="match status" value="1"/>
</dbReference>
<gene>
    <name evidence="6" type="ORF">S03H2_31371</name>
</gene>
<organism evidence="6">
    <name type="scientific">marine sediment metagenome</name>
    <dbReference type="NCBI Taxonomy" id="412755"/>
    <lineage>
        <taxon>unclassified sequences</taxon>
        <taxon>metagenomes</taxon>
        <taxon>ecological metagenomes</taxon>
    </lineage>
</organism>
<dbReference type="GO" id="GO:0004252">
    <property type="term" value="F:serine-type endopeptidase activity"/>
    <property type="evidence" value="ECO:0007669"/>
    <property type="project" value="InterPro"/>
</dbReference>
<sequence length="290" mass="32149">DINIETDEIIEVQMNYASIQTQSVNSTWYINGYKGNTDSSIAVLDSGVNLNHDFLQGRITGWQNIISQDPMADDNGHGTFISSVIAGTGTSTYNSISPSIVNLYGNYSHLDLFDGIWFSKNYSVKIFSVNISKSDSIIAINSTSNFQLSEIDGFWFELYLNSSLVNSSHIQNPNQYYSFIHSVPQTELGIYDLYIKYHKKSSSIPLFSFNSSVSFFPESYIEDFNHFTGIANATNILAYKIVNQTGKGYVSDLISAMASVIQNRTQHHIVTVCLSIGTLGEDVSAINAVI</sequence>
<name>X1HX40_9ZZZZ</name>